<evidence type="ECO:0008006" key="8">
    <source>
        <dbReference type="Google" id="ProtNLM"/>
    </source>
</evidence>
<dbReference type="GO" id="GO:0016020">
    <property type="term" value="C:membrane"/>
    <property type="evidence" value="ECO:0007669"/>
    <property type="project" value="UniProtKB-SubCell"/>
</dbReference>
<dbReference type="PANTHER" id="PTHR31621:SF0">
    <property type="entry name" value="PROTEIN DMP6"/>
    <property type="match status" value="1"/>
</dbReference>
<evidence type="ECO:0000256" key="6">
    <source>
        <dbReference type="SAM" id="Phobius"/>
    </source>
</evidence>
<feature type="transmembrane region" description="Helical" evidence="6">
    <location>
        <begin position="187"/>
        <end position="206"/>
    </location>
</feature>
<evidence type="ECO:0000256" key="1">
    <source>
        <dbReference type="ARBA" id="ARBA00004141"/>
    </source>
</evidence>
<evidence type="ECO:0000256" key="2">
    <source>
        <dbReference type="ARBA" id="ARBA00008707"/>
    </source>
</evidence>
<accession>A0A7C9AKW3</accession>
<feature type="transmembrane region" description="Helical" evidence="6">
    <location>
        <begin position="145"/>
        <end position="167"/>
    </location>
</feature>
<dbReference type="PANTHER" id="PTHR31621">
    <property type="entry name" value="PROTEIN DMP3"/>
    <property type="match status" value="1"/>
</dbReference>
<comment type="subcellular location">
    <subcellularLocation>
        <location evidence="1">Membrane</location>
        <topology evidence="1">Multi-pass membrane protein</topology>
    </subcellularLocation>
</comment>
<dbReference type="GO" id="GO:0010256">
    <property type="term" value="P:endomembrane system organization"/>
    <property type="evidence" value="ECO:0007669"/>
    <property type="project" value="TreeGrafter"/>
</dbReference>
<dbReference type="AlphaFoldDB" id="A0A7C9AKW3"/>
<sequence>MQLSSFLFLARHASYSSTLVFHPLHKEVSQRPFPDAVERSLIQQAISQTFQSTAHLAKRLPTGTLTAFQLLSPVFTNQGTCDYTTRTMTSALIGLCGLSSSLLSFRDSFKDENDNICNGFATFRGFWLIDVDGSAKLSPHVAAKYSLRFIDFVHAFMAILVFATVALFDKNTVQCFYPTPSRQTSEILTLVPVGIGVLCSMMFVVFPTQPMELGSH</sequence>
<evidence type="ECO:0000256" key="4">
    <source>
        <dbReference type="ARBA" id="ARBA00022989"/>
    </source>
</evidence>
<dbReference type="Pfam" id="PF05078">
    <property type="entry name" value="DUF679"/>
    <property type="match status" value="1"/>
</dbReference>
<evidence type="ECO:0000313" key="7">
    <source>
        <dbReference type="EMBL" id="MBA4669290.1"/>
    </source>
</evidence>
<evidence type="ECO:0000256" key="3">
    <source>
        <dbReference type="ARBA" id="ARBA00022692"/>
    </source>
</evidence>
<keyword evidence="4 6" id="KW-1133">Transmembrane helix</keyword>
<evidence type="ECO:0000256" key="5">
    <source>
        <dbReference type="ARBA" id="ARBA00023136"/>
    </source>
</evidence>
<proteinExistence type="inferred from homology"/>
<comment type="similarity">
    <text evidence="2">Belongs to the plant DMP1 protein family.</text>
</comment>
<protein>
    <recommendedName>
        <fullName evidence="8">DUF679 domain-containing protein</fullName>
    </recommendedName>
</protein>
<dbReference type="InterPro" id="IPR007770">
    <property type="entry name" value="DMP"/>
</dbReference>
<reference evidence="7" key="2">
    <citation type="submission" date="2020-07" db="EMBL/GenBank/DDBJ databases">
        <authorList>
            <person name="Vera ALvarez R."/>
            <person name="Arias-Moreno D.M."/>
            <person name="Jimenez-Jacinto V."/>
            <person name="Jimenez-Bremont J.F."/>
            <person name="Swaminathan K."/>
            <person name="Moose S.P."/>
            <person name="Guerrero-Gonzalez M.L."/>
            <person name="Marino-Ramirez L."/>
            <person name="Landsman D."/>
            <person name="Rodriguez-Kessler M."/>
            <person name="Delgado-Sanchez P."/>
        </authorList>
    </citation>
    <scope>NUCLEOTIDE SEQUENCE</scope>
    <source>
        <tissue evidence="7">Cladode</tissue>
    </source>
</reference>
<keyword evidence="5 6" id="KW-0472">Membrane</keyword>
<reference evidence="7" key="1">
    <citation type="journal article" date="2013" name="J. Plant Res.">
        <title>Effect of fungi and light on seed germination of three Opuntia species from semiarid lands of central Mexico.</title>
        <authorList>
            <person name="Delgado-Sanchez P."/>
            <person name="Jimenez-Bremont J.F."/>
            <person name="Guerrero-Gonzalez Mde L."/>
            <person name="Flores J."/>
        </authorList>
    </citation>
    <scope>NUCLEOTIDE SEQUENCE</scope>
    <source>
        <tissue evidence="7">Cladode</tissue>
    </source>
</reference>
<keyword evidence="3 6" id="KW-0812">Transmembrane</keyword>
<dbReference type="EMBL" id="GISG01243005">
    <property type="protein sequence ID" value="MBA4669290.1"/>
    <property type="molecule type" value="Transcribed_RNA"/>
</dbReference>
<organism evidence="7">
    <name type="scientific">Opuntia streptacantha</name>
    <name type="common">Prickly pear cactus</name>
    <name type="synonym">Opuntia cardona</name>
    <dbReference type="NCBI Taxonomy" id="393608"/>
    <lineage>
        <taxon>Eukaryota</taxon>
        <taxon>Viridiplantae</taxon>
        <taxon>Streptophyta</taxon>
        <taxon>Embryophyta</taxon>
        <taxon>Tracheophyta</taxon>
        <taxon>Spermatophyta</taxon>
        <taxon>Magnoliopsida</taxon>
        <taxon>eudicotyledons</taxon>
        <taxon>Gunneridae</taxon>
        <taxon>Pentapetalae</taxon>
        <taxon>Caryophyllales</taxon>
        <taxon>Cactineae</taxon>
        <taxon>Cactaceae</taxon>
        <taxon>Opuntioideae</taxon>
        <taxon>Opuntia</taxon>
    </lineage>
</organism>
<dbReference type="GO" id="GO:0005737">
    <property type="term" value="C:cytoplasm"/>
    <property type="evidence" value="ECO:0007669"/>
    <property type="project" value="UniProtKB-ARBA"/>
</dbReference>
<name>A0A7C9AKW3_OPUST</name>